<feature type="transmembrane region" description="Helical" evidence="2">
    <location>
        <begin position="123"/>
        <end position="147"/>
    </location>
</feature>
<reference evidence="3 4" key="1">
    <citation type="submission" date="2018-04" db="EMBL/GenBank/DDBJ databases">
        <authorList>
            <person name="Zhang X."/>
            <person name="Yuan J."/>
            <person name="Li F."/>
            <person name="Xiang J."/>
        </authorList>
    </citation>
    <scope>NUCLEOTIDE SEQUENCE [LARGE SCALE GENOMIC DNA]</scope>
    <source>
        <tissue evidence="3">Muscle</tissue>
    </source>
</reference>
<dbReference type="Proteomes" id="UP000283509">
    <property type="component" value="Unassembled WGS sequence"/>
</dbReference>
<evidence type="ECO:0000313" key="3">
    <source>
        <dbReference type="EMBL" id="ROT74386.1"/>
    </source>
</evidence>
<feature type="transmembrane region" description="Helical" evidence="2">
    <location>
        <begin position="90"/>
        <end position="111"/>
    </location>
</feature>
<comment type="caution">
    <text evidence="3">The sequence shown here is derived from an EMBL/GenBank/DDBJ whole genome shotgun (WGS) entry which is preliminary data.</text>
</comment>
<sequence length="417" mass="46176">MAPSHDHVGEKNKSDFERATPHHGRSRFLELFSCPFLLPFLVFRCSLWFSLLSLTLFVSSYLLSLFFHSFLSCSTHFSVLSSHPPNTPVFFSPFSLLISLISLSSIPLSNLSSSFFLRFRYHYLFHLVSPFPFFLSSLPSFSLLLTLCFFPPLTQPTLIQYSLFLPPSPSFPFPSSPFPLTPSIIPPCCTFFPPSPSFSLPTSSSPLSYRLNLLFHHVYPSALPSFPFSLFHPLPLPSFFFFVPSPSSFLPPTTSFLHPPLPFSPTPSTIASFPIPPLLFHLSFLRPILTPSSSTLPSSPLSSLFPPLPYSSFPPSLTSSLPSSPFSSYPPLPPLLPSLFPSSPLSLLPLPPSTHPPIPPLPSPPPLPHFLTHLPSHPTSIPFPPPSPQPRFLLRPHRTSSAPLPGHISTIYTNNVD</sequence>
<keyword evidence="2" id="KW-0472">Membrane</keyword>
<protein>
    <submittedName>
        <fullName evidence="3">Uncharacterized protein</fullName>
    </submittedName>
</protein>
<gene>
    <name evidence="3" type="ORF">C7M84_007129</name>
</gene>
<feature type="transmembrane region" description="Helical" evidence="2">
    <location>
        <begin position="47"/>
        <end position="70"/>
    </location>
</feature>
<proteinExistence type="predicted"/>
<feature type="region of interest" description="Disordered" evidence="1">
    <location>
        <begin position="1"/>
        <end position="20"/>
    </location>
</feature>
<reference evidence="3 4" key="2">
    <citation type="submission" date="2019-01" db="EMBL/GenBank/DDBJ databases">
        <title>The decoding of complex shrimp genome reveals the adaptation for benthos swimmer, frequently molting mechanism and breeding impact on genome.</title>
        <authorList>
            <person name="Sun Y."/>
            <person name="Gao Y."/>
            <person name="Yu Y."/>
        </authorList>
    </citation>
    <scope>NUCLEOTIDE SEQUENCE [LARGE SCALE GENOMIC DNA]</scope>
    <source>
        <tissue evidence="3">Muscle</tissue>
    </source>
</reference>
<accession>A0A3R7N123</accession>
<keyword evidence="2" id="KW-1133">Transmembrane helix</keyword>
<keyword evidence="2" id="KW-0812">Transmembrane</keyword>
<organism evidence="3 4">
    <name type="scientific">Penaeus vannamei</name>
    <name type="common">Whiteleg shrimp</name>
    <name type="synonym">Litopenaeus vannamei</name>
    <dbReference type="NCBI Taxonomy" id="6689"/>
    <lineage>
        <taxon>Eukaryota</taxon>
        <taxon>Metazoa</taxon>
        <taxon>Ecdysozoa</taxon>
        <taxon>Arthropoda</taxon>
        <taxon>Crustacea</taxon>
        <taxon>Multicrustacea</taxon>
        <taxon>Malacostraca</taxon>
        <taxon>Eumalacostraca</taxon>
        <taxon>Eucarida</taxon>
        <taxon>Decapoda</taxon>
        <taxon>Dendrobranchiata</taxon>
        <taxon>Penaeoidea</taxon>
        <taxon>Penaeidae</taxon>
        <taxon>Penaeus</taxon>
    </lineage>
</organism>
<evidence type="ECO:0000256" key="1">
    <source>
        <dbReference type="SAM" id="MobiDB-lite"/>
    </source>
</evidence>
<dbReference type="AlphaFoldDB" id="A0A3R7N123"/>
<keyword evidence="4" id="KW-1185">Reference proteome</keyword>
<name>A0A3R7N123_PENVA</name>
<evidence type="ECO:0000256" key="2">
    <source>
        <dbReference type="SAM" id="Phobius"/>
    </source>
</evidence>
<dbReference type="EMBL" id="QCYY01001906">
    <property type="protein sequence ID" value="ROT74386.1"/>
    <property type="molecule type" value="Genomic_DNA"/>
</dbReference>
<evidence type="ECO:0000313" key="4">
    <source>
        <dbReference type="Proteomes" id="UP000283509"/>
    </source>
</evidence>